<dbReference type="Proteomes" id="UP000248724">
    <property type="component" value="Unassembled WGS sequence"/>
</dbReference>
<comment type="caution">
    <text evidence="7">The sequence shown here is derived from an EMBL/GenBank/DDBJ whole genome shotgun (WGS) entry which is preliminary data.</text>
</comment>
<dbReference type="AlphaFoldDB" id="A0A2W5Z5T7"/>
<dbReference type="PROSITE" id="PS00092">
    <property type="entry name" value="N6_MTASE"/>
    <property type="match status" value="1"/>
</dbReference>
<evidence type="ECO:0000256" key="2">
    <source>
        <dbReference type="ARBA" id="ARBA00022603"/>
    </source>
</evidence>
<dbReference type="PANTHER" id="PTHR33841">
    <property type="entry name" value="DNA METHYLTRANSFERASE YEEA-RELATED"/>
    <property type="match status" value="1"/>
</dbReference>
<gene>
    <name evidence="7" type="ORF">DLM65_07490</name>
</gene>
<protein>
    <recommendedName>
        <fullName evidence="1">site-specific DNA-methyltransferase (adenine-specific)</fullName>
        <ecNumber evidence="1">2.1.1.72</ecNumber>
    </recommendedName>
</protein>
<dbReference type="PANTHER" id="PTHR33841:SF1">
    <property type="entry name" value="DNA METHYLTRANSFERASE A"/>
    <property type="match status" value="1"/>
</dbReference>
<dbReference type="GO" id="GO:0009007">
    <property type="term" value="F:site-specific DNA-methyltransferase (adenine-specific) activity"/>
    <property type="evidence" value="ECO:0007669"/>
    <property type="project" value="UniProtKB-EC"/>
</dbReference>
<feature type="domain" description="Type II methyltransferase M.TaqI-like" evidence="6">
    <location>
        <begin position="134"/>
        <end position="243"/>
    </location>
</feature>
<dbReference type="InterPro" id="IPR050953">
    <property type="entry name" value="N4_N6_ade-DNA_methylase"/>
</dbReference>
<sequence>MVAVGVQKQLSLIKEPMVLTDLSPDPGIDYGEVFTRRWVVELILDLAGYTPDRDLASLALVEPSCGAGAFLGPIVDRLVRSSLRHGHDLRSLGGAIRAFDLLDANSELARKALRQRLHEAGLAEDESQSLAETWVTTGDFLLHDHEPASADFVVGNPPYIRLEGVPRRVMEAYRRLCPTMRGRSDIYVGFIERGLDLLRSKGVLGYICADRWMRNQYGADLRELISGSYAVDTVITMHDVEAFEDDVSAYPAIVVLKNEAQGRAAFVEANGDFCEDDAVNVAEWVRKPRRRALEAPTFEASRFHKWFEGRDL</sequence>
<dbReference type="Pfam" id="PF07669">
    <property type="entry name" value="Eco57I"/>
    <property type="match status" value="1"/>
</dbReference>
<feature type="non-terminal residue" evidence="7">
    <location>
        <position position="312"/>
    </location>
</feature>
<dbReference type="Gene3D" id="3.40.50.150">
    <property type="entry name" value="Vaccinia Virus protein VP39"/>
    <property type="match status" value="1"/>
</dbReference>
<comment type="catalytic activity">
    <reaction evidence="5">
        <text>a 2'-deoxyadenosine in DNA + S-adenosyl-L-methionine = an N(6)-methyl-2'-deoxyadenosine in DNA + S-adenosyl-L-homocysteine + H(+)</text>
        <dbReference type="Rhea" id="RHEA:15197"/>
        <dbReference type="Rhea" id="RHEA-COMP:12418"/>
        <dbReference type="Rhea" id="RHEA-COMP:12419"/>
        <dbReference type="ChEBI" id="CHEBI:15378"/>
        <dbReference type="ChEBI" id="CHEBI:57856"/>
        <dbReference type="ChEBI" id="CHEBI:59789"/>
        <dbReference type="ChEBI" id="CHEBI:90615"/>
        <dbReference type="ChEBI" id="CHEBI:90616"/>
        <dbReference type="EC" id="2.1.1.72"/>
    </reaction>
</comment>
<dbReference type="SUPFAM" id="SSF53335">
    <property type="entry name" value="S-adenosyl-L-methionine-dependent methyltransferases"/>
    <property type="match status" value="1"/>
</dbReference>
<evidence type="ECO:0000259" key="6">
    <source>
        <dbReference type="Pfam" id="PF07669"/>
    </source>
</evidence>
<accession>A0A2W5Z5T7</accession>
<dbReference type="GO" id="GO:0006304">
    <property type="term" value="P:DNA modification"/>
    <property type="evidence" value="ECO:0007669"/>
    <property type="project" value="InterPro"/>
</dbReference>
<proteinExistence type="predicted"/>
<dbReference type="EC" id="2.1.1.72" evidence="1"/>
<dbReference type="GO" id="GO:0003676">
    <property type="term" value="F:nucleic acid binding"/>
    <property type="evidence" value="ECO:0007669"/>
    <property type="project" value="InterPro"/>
</dbReference>
<keyword evidence="2 7" id="KW-0489">Methyltransferase</keyword>
<dbReference type="InterPro" id="IPR011639">
    <property type="entry name" value="MethylTrfase_TaqI-like_dom"/>
</dbReference>
<evidence type="ECO:0000313" key="8">
    <source>
        <dbReference type="Proteomes" id="UP000248724"/>
    </source>
</evidence>
<organism evidence="7 8">
    <name type="scientific">Candidatus Aeolococcus gillhamiae</name>
    <dbReference type="NCBI Taxonomy" id="3127015"/>
    <lineage>
        <taxon>Bacteria</taxon>
        <taxon>Bacillati</taxon>
        <taxon>Candidatus Dormiibacterota</taxon>
        <taxon>Candidatus Dormibacteria</taxon>
        <taxon>Candidatus Aeolococcales</taxon>
        <taxon>Candidatus Aeolococcaceae</taxon>
        <taxon>Candidatus Aeolococcus</taxon>
    </lineage>
</organism>
<dbReference type="InterPro" id="IPR029063">
    <property type="entry name" value="SAM-dependent_MTases_sf"/>
</dbReference>
<name>A0A2W5Z5T7_9BACT</name>
<evidence type="ECO:0000256" key="5">
    <source>
        <dbReference type="ARBA" id="ARBA00047942"/>
    </source>
</evidence>
<reference evidence="7 8" key="1">
    <citation type="journal article" date="2017" name="Nature">
        <title>Atmospheric trace gases support primary production in Antarctic desert surface soil.</title>
        <authorList>
            <person name="Ji M."/>
            <person name="Greening C."/>
            <person name="Vanwonterghem I."/>
            <person name="Carere C.R."/>
            <person name="Bay S.K."/>
            <person name="Steen J.A."/>
            <person name="Montgomery K."/>
            <person name="Lines T."/>
            <person name="Beardall J."/>
            <person name="van Dorst J."/>
            <person name="Snape I."/>
            <person name="Stott M.B."/>
            <person name="Hugenholtz P."/>
            <person name="Ferrari B.C."/>
        </authorList>
    </citation>
    <scope>NUCLEOTIDE SEQUENCE [LARGE SCALE GENOMIC DNA]</scope>
    <source>
        <strain evidence="7">RRmetagenome_bin12</strain>
    </source>
</reference>
<dbReference type="PRINTS" id="PR00507">
    <property type="entry name" value="N12N6MTFRASE"/>
</dbReference>
<keyword evidence="3" id="KW-0808">Transferase</keyword>
<evidence type="ECO:0000256" key="3">
    <source>
        <dbReference type="ARBA" id="ARBA00022679"/>
    </source>
</evidence>
<evidence type="ECO:0000256" key="4">
    <source>
        <dbReference type="ARBA" id="ARBA00022691"/>
    </source>
</evidence>
<evidence type="ECO:0000256" key="1">
    <source>
        <dbReference type="ARBA" id="ARBA00011900"/>
    </source>
</evidence>
<dbReference type="EMBL" id="QHBU01000140">
    <property type="protein sequence ID" value="PZR80719.1"/>
    <property type="molecule type" value="Genomic_DNA"/>
</dbReference>
<keyword evidence="4" id="KW-0949">S-adenosyl-L-methionine</keyword>
<dbReference type="GO" id="GO:0032259">
    <property type="term" value="P:methylation"/>
    <property type="evidence" value="ECO:0007669"/>
    <property type="project" value="UniProtKB-KW"/>
</dbReference>
<dbReference type="InterPro" id="IPR002052">
    <property type="entry name" value="DNA_methylase_N6_adenine_CS"/>
</dbReference>
<evidence type="ECO:0000313" key="7">
    <source>
        <dbReference type="EMBL" id="PZR80719.1"/>
    </source>
</evidence>